<sequence length="263" mass="30790">MKTIVYQSYRGNETPNWLETCMQTVKNWAELKDFDYQRVDNFFDYVPDWYIDKSQGKINIIADLARLEIAKKFLNQGYDQTIWMDADVVVFDPDNLNIETTEEYLVCREVWLDTEDDQNLGEGTLFCTEKVTNSLVYFTQKNSFLDFYIYATKSILKNQTGRLSRLAVSTKFLSRLYEIMELPLFPNMGLFSPILMHAIVEDKTEIIELYTKALKSPIYAANLCLSFRNQSHKGIMVTDKLFEQLIDKLLQNKGEMINRYSSP</sequence>
<dbReference type="KEGG" id="dcm:NIES806_21250"/>
<dbReference type="EMBL" id="AP018316">
    <property type="protein sequence ID" value="BAZ85921.1"/>
    <property type="molecule type" value="Genomic_DNA"/>
</dbReference>
<dbReference type="Proteomes" id="UP000218702">
    <property type="component" value="Chromosome"/>
</dbReference>
<dbReference type="OrthoDB" id="195155at2"/>
<evidence type="ECO:0000313" key="1">
    <source>
        <dbReference type="EMBL" id="BAZ85921.1"/>
    </source>
</evidence>
<dbReference type="AlphaFoldDB" id="A0A1Z4V318"/>
<gene>
    <name evidence="1" type="ORF">NIES806_21250</name>
</gene>
<accession>A0A1Z4V318</accession>
<organism evidence="1 2">
    <name type="scientific">Dolichospermum compactum NIES-806</name>
    <dbReference type="NCBI Taxonomy" id="1973481"/>
    <lineage>
        <taxon>Bacteria</taxon>
        <taxon>Bacillati</taxon>
        <taxon>Cyanobacteriota</taxon>
        <taxon>Cyanophyceae</taxon>
        <taxon>Nostocales</taxon>
        <taxon>Aphanizomenonaceae</taxon>
        <taxon>Dolichospermum</taxon>
        <taxon>Dolichospermum compactum</taxon>
    </lineage>
</organism>
<protein>
    <submittedName>
        <fullName evidence="1">TPR repeat-containing protein</fullName>
    </submittedName>
</protein>
<dbReference type="RefSeq" id="WP_051424265.1">
    <property type="nucleotide sequence ID" value="NZ_AP018316.1"/>
</dbReference>
<proteinExistence type="predicted"/>
<name>A0A1Z4V318_9CYAN</name>
<keyword evidence="2" id="KW-1185">Reference proteome</keyword>
<reference evidence="1 2" key="1">
    <citation type="submission" date="2017-06" db="EMBL/GenBank/DDBJ databases">
        <title>Genome sequencing of cyanobaciteial culture collection at National Institute for Environmental Studies (NIES).</title>
        <authorList>
            <person name="Hirose Y."/>
            <person name="Shimura Y."/>
            <person name="Fujisawa T."/>
            <person name="Nakamura Y."/>
            <person name="Kawachi M."/>
        </authorList>
    </citation>
    <scope>NUCLEOTIDE SEQUENCE [LARGE SCALE GENOMIC DNA]</scope>
    <source>
        <strain evidence="1 2">NIES-806</strain>
    </source>
</reference>
<evidence type="ECO:0000313" key="2">
    <source>
        <dbReference type="Proteomes" id="UP000218702"/>
    </source>
</evidence>